<dbReference type="AlphaFoldDB" id="C6LCR2"/>
<gene>
    <name evidence="4" type="ORF">BRYFOR_06409</name>
</gene>
<dbReference type="CDD" id="cd00761">
    <property type="entry name" value="Glyco_tranf_GTA_type"/>
    <property type="match status" value="1"/>
</dbReference>
<protein>
    <submittedName>
        <fullName evidence="4">Glycosyltransferase, group 2 family protein</fullName>
        <ecNumber evidence="4">2.4.-.-</ecNumber>
    </submittedName>
</protein>
<dbReference type="OrthoDB" id="9807674at2"/>
<proteinExistence type="predicted"/>
<accession>C6LCR2</accession>
<dbReference type="EMBL" id="ACCL02000005">
    <property type="protein sequence ID" value="EET61726.1"/>
    <property type="molecule type" value="Genomic_DNA"/>
</dbReference>
<evidence type="ECO:0000313" key="4">
    <source>
        <dbReference type="EMBL" id="EET61726.1"/>
    </source>
</evidence>
<evidence type="ECO:0000313" key="5">
    <source>
        <dbReference type="Proteomes" id="UP000005561"/>
    </source>
</evidence>
<name>C6LCR2_9FIRM</name>
<evidence type="ECO:0000256" key="1">
    <source>
        <dbReference type="ARBA" id="ARBA00022676"/>
    </source>
</evidence>
<comment type="caution">
    <text evidence="4">The sequence shown here is derived from an EMBL/GenBank/DDBJ whole genome shotgun (WGS) entry which is preliminary data.</text>
</comment>
<feature type="domain" description="Glycosyltransferase 2-like" evidence="3">
    <location>
        <begin position="13"/>
        <end position="185"/>
    </location>
</feature>
<dbReference type="STRING" id="168384.SAMN05660368_00049"/>
<dbReference type="Proteomes" id="UP000005561">
    <property type="component" value="Unassembled WGS sequence"/>
</dbReference>
<evidence type="ECO:0000259" key="3">
    <source>
        <dbReference type="Pfam" id="PF00535"/>
    </source>
</evidence>
<reference evidence="4" key="1">
    <citation type="submission" date="2009-07" db="EMBL/GenBank/DDBJ databases">
        <authorList>
            <person name="Weinstock G."/>
            <person name="Sodergren E."/>
            <person name="Clifton S."/>
            <person name="Fulton L."/>
            <person name="Fulton B."/>
            <person name="Courtney L."/>
            <person name="Fronick C."/>
            <person name="Harrison M."/>
            <person name="Strong C."/>
            <person name="Farmer C."/>
            <person name="Delahaunty K."/>
            <person name="Markovic C."/>
            <person name="Hall O."/>
            <person name="Minx P."/>
            <person name="Tomlinson C."/>
            <person name="Mitreva M."/>
            <person name="Nelson J."/>
            <person name="Hou S."/>
            <person name="Wollam A."/>
            <person name="Pepin K.H."/>
            <person name="Johnson M."/>
            <person name="Bhonagiri V."/>
            <person name="Nash W.E."/>
            <person name="Warren W."/>
            <person name="Chinwalla A."/>
            <person name="Mardis E.R."/>
            <person name="Wilson R.K."/>
        </authorList>
    </citation>
    <scope>NUCLEOTIDE SEQUENCE [LARGE SCALE GENOMIC DNA]</scope>
    <source>
        <strain evidence="4">DSM 14469</strain>
    </source>
</reference>
<dbReference type="Pfam" id="PF00535">
    <property type="entry name" value="Glycos_transf_2"/>
    <property type="match status" value="1"/>
</dbReference>
<dbReference type="InterPro" id="IPR029044">
    <property type="entry name" value="Nucleotide-diphossugar_trans"/>
</dbReference>
<sequence length="314" mass="37382">MAVSENNRYPLISVIVPVYMVEPYLDRCITSIVRQSFRDIEVILVDDGTLDNCGKMCDDWAKKDRRIRVFHQKNYGLSAARNTGINHAQGKYLCFVDSDDYIETDMLEKLLAALLEQQADMAVCNFVYEYERAEQIYRKNPESYQNDIDQTITGREIMLMAEQGKHSYCVVAWNKLYKRSLFEKLRYPEGKIHEDEFVFHHIMSACQRVICLRYTGYHYVQREGSIMHRNDSMQDAAEAFLERCRFFLERDDRQMALLSEGEALSAIKRMQKHTCRRERRQIQKEYWQIVKILSGRKDISFYTLLKRFIWCRIF</sequence>
<dbReference type="PANTHER" id="PTHR22916:SF51">
    <property type="entry name" value="GLYCOSYLTRANSFERASE EPSH-RELATED"/>
    <property type="match status" value="1"/>
</dbReference>
<organism evidence="4 5">
    <name type="scientific">Marvinbryantia formatexigens DSM 14469</name>
    <dbReference type="NCBI Taxonomy" id="478749"/>
    <lineage>
        <taxon>Bacteria</taxon>
        <taxon>Bacillati</taxon>
        <taxon>Bacillota</taxon>
        <taxon>Clostridia</taxon>
        <taxon>Lachnospirales</taxon>
        <taxon>Lachnospiraceae</taxon>
        <taxon>Marvinbryantia</taxon>
    </lineage>
</organism>
<dbReference type="EC" id="2.4.-.-" evidence="4"/>
<dbReference type="SUPFAM" id="SSF53448">
    <property type="entry name" value="Nucleotide-diphospho-sugar transferases"/>
    <property type="match status" value="1"/>
</dbReference>
<dbReference type="GO" id="GO:0016757">
    <property type="term" value="F:glycosyltransferase activity"/>
    <property type="evidence" value="ECO:0007669"/>
    <property type="project" value="UniProtKB-KW"/>
</dbReference>
<dbReference type="Gene3D" id="3.90.550.10">
    <property type="entry name" value="Spore Coat Polysaccharide Biosynthesis Protein SpsA, Chain A"/>
    <property type="match status" value="1"/>
</dbReference>
<keyword evidence="1 4" id="KW-0328">Glycosyltransferase</keyword>
<keyword evidence="2 4" id="KW-0808">Transferase</keyword>
<dbReference type="InterPro" id="IPR001173">
    <property type="entry name" value="Glyco_trans_2-like"/>
</dbReference>
<dbReference type="eggNOG" id="COG1216">
    <property type="taxonomic scope" value="Bacteria"/>
</dbReference>
<keyword evidence="5" id="KW-1185">Reference proteome</keyword>
<evidence type="ECO:0000256" key="2">
    <source>
        <dbReference type="ARBA" id="ARBA00022679"/>
    </source>
</evidence>
<dbReference type="PANTHER" id="PTHR22916">
    <property type="entry name" value="GLYCOSYLTRANSFERASE"/>
    <property type="match status" value="1"/>
</dbReference>
<dbReference type="RefSeq" id="WP_006861204.1">
    <property type="nucleotide sequence ID" value="NZ_ACCL02000005.1"/>
</dbReference>